<dbReference type="Proteomes" id="UP000030671">
    <property type="component" value="Unassembled WGS sequence"/>
</dbReference>
<dbReference type="RefSeq" id="XP_009549187.1">
    <property type="nucleotide sequence ID" value="XM_009550892.1"/>
</dbReference>
<dbReference type="HOGENOM" id="CLU_445529_0_0_1"/>
<name>W4JZC4_HETIT</name>
<sequence>MTSTNISRAAPTVPPTNTIKAEDLATMFEWLTNTFVKAIAAQGTSGQPINHPDSQDKAATTAFTEYIRIGKCKRNIEGKVVLSSGAFVPREITGSNLKDRVDEWHRRNLGQLATGQMMFTVNAAPAYPIMIASRHNSPSLLDVTPTYQLTDVQQIASLECELFALRTQGARAHEMAQTGRSAPTPSPAPERQARTETPEPEPKSRPTTPTQRLPPVPAKDDAPIHPYAKAQDATYAPPHERNMGALAKIPSTKKDAPAYKTTAPIYDEKVAAEVYNRAMATQVTLTQHELLSLSAEVYANLPYAIDNLEPPTRPTVFSFINVLHQPETPPPGATIIPNIYETYLKNLQPGQVPQPLIVAKELSALRSIVPLVDYQQEVECVIDPGSQVIAMLEGICNELALIYDPEIILNMQSANAYDILLSRPFDILTESIIKNYSNEDQTITISDPNTGQQATIPTIRRGPPRVLHQRQDQGEVALIISIDHDTPNFPLIEASSDFHSPSPSRRDLCLKYIMASDLGPENHLKNNLDSAMSSLFSSVVPGSFHSTNIVDPVAIFATKRKYKPVAQKTQPVLADLPKKFRIIRNIIGDPLATLPTLTPNPPPFMPTSRYTAE</sequence>
<dbReference type="EMBL" id="KI925461">
    <property type="protein sequence ID" value="ETW78897.1"/>
    <property type="molecule type" value="Genomic_DNA"/>
</dbReference>
<proteinExistence type="predicted"/>
<evidence type="ECO:0000313" key="2">
    <source>
        <dbReference type="EMBL" id="ETW78897.1"/>
    </source>
</evidence>
<organism evidence="2 3">
    <name type="scientific">Heterobasidion irregulare (strain TC 32-1)</name>
    <dbReference type="NCBI Taxonomy" id="747525"/>
    <lineage>
        <taxon>Eukaryota</taxon>
        <taxon>Fungi</taxon>
        <taxon>Dikarya</taxon>
        <taxon>Basidiomycota</taxon>
        <taxon>Agaricomycotina</taxon>
        <taxon>Agaricomycetes</taxon>
        <taxon>Russulales</taxon>
        <taxon>Bondarzewiaceae</taxon>
        <taxon>Heterobasidion</taxon>
        <taxon>Heterobasidion annosum species complex</taxon>
    </lineage>
</organism>
<feature type="region of interest" description="Disordered" evidence="1">
    <location>
        <begin position="171"/>
        <end position="224"/>
    </location>
</feature>
<dbReference type="OrthoDB" id="5596707at2759"/>
<dbReference type="GeneID" id="20674294"/>
<dbReference type="InParanoid" id="W4JZC4"/>
<keyword evidence="3" id="KW-1185">Reference proteome</keyword>
<gene>
    <name evidence="2" type="ORF">HETIRDRAFT_428667</name>
</gene>
<dbReference type="KEGG" id="hir:HETIRDRAFT_428667"/>
<reference evidence="2 3" key="1">
    <citation type="journal article" date="2012" name="New Phytol.">
        <title>Insight into trade-off between wood decay and parasitism from the genome of a fungal forest pathogen.</title>
        <authorList>
            <person name="Olson A."/>
            <person name="Aerts A."/>
            <person name="Asiegbu F."/>
            <person name="Belbahri L."/>
            <person name="Bouzid O."/>
            <person name="Broberg A."/>
            <person name="Canback B."/>
            <person name="Coutinho P.M."/>
            <person name="Cullen D."/>
            <person name="Dalman K."/>
            <person name="Deflorio G."/>
            <person name="van Diepen L.T."/>
            <person name="Dunand C."/>
            <person name="Duplessis S."/>
            <person name="Durling M."/>
            <person name="Gonthier P."/>
            <person name="Grimwood J."/>
            <person name="Fossdal C.G."/>
            <person name="Hansson D."/>
            <person name="Henrissat B."/>
            <person name="Hietala A."/>
            <person name="Himmelstrand K."/>
            <person name="Hoffmeister D."/>
            <person name="Hogberg N."/>
            <person name="James T.Y."/>
            <person name="Karlsson M."/>
            <person name="Kohler A."/>
            <person name="Kues U."/>
            <person name="Lee Y.H."/>
            <person name="Lin Y.C."/>
            <person name="Lind M."/>
            <person name="Lindquist E."/>
            <person name="Lombard V."/>
            <person name="Lucas S."/>
            <person name="Lunden K."/>
            <person name="Morin E."/>
            <person name="Murat C."/>
            <person name="Park J."/>
            <person name="Raffaello T."/>
            <person name="Rouze P."/>
            <person name="Salamov A."/>
            <person name="Schmutz J."/>
            <person name="Solheim H."/>
            <person name="Stahlberg J."/>
            <person name="Velez H."/>
            <person name="de Vries R.P."/>
            <person name="Wiebenga A."/>
            <person name="Woodward S."/>
            <person name="Yakovlev I."/>
            <person name="Garbelotto M."/>
            <person name="Martin F."/>
            <person name="Grigoriev I.V."/>
            <person name="Stenlid J."/>
        </authorList>
    </citation>
    <scope>NUCLEOTIDE SEQUENCE [LARGE SCALE GENOMIC DNA]</scope>
    <source>
        <strain evidence="2 3">TC 32-1</strain>
    </source>
</reference>
<evidence type="ECO:0000313" key="3">
    <source>
        <dbReference type="Proteomes" id="UP000030671"/>
    </source>
</evidence>
<accession>W4JZC4</accession>
<dbReference type="AlphaFoldDB" id="W4JZC4"/>
<feature type="compositionally biased region" description="Basic and acidic residues" evidence="1">
    <location>
        <begin position="191"/>
        <end position="204"/>
    </location>
</feature>
<dbReference type="eggNOG" id="ENOG502SRIE">
    <property type="taxonomic scope" value="Eukaryota"/>
</dbReference>
<evidence type="ECO:0000256" key="1">
    <source>
        <dbReference type="SAM" id="MobiDB-lite"/>
    </source>
</evidence>
<protein>
    <submittedName>
        <fullName evidence="2">Uncharacterized protein</fullName>
    </submittedName>
</protein>